<name>A0ABM0ZZN8_APLCA</name>
<organism evidence="2 3">
    <name type="scientific">Aplysia californica</name>
    <name type="common">California sea hare</name>
    <dbReference type="NCBI Taxonomy" id="6500"/>
    <lineage>
        <taxon>Eukaryota</taxon>
        <taxon>Metazoa</taxon>
        <taxon>Spiralia</taxon>
        <taxon>Lophotrochozoa</taxon>
        <taxon>Mollusca</taxon>
        <taxon>Gastropoda</taxon>
        <taxon>Heterobranchia</taxon>
        <taxon>Euthyneura</taxon>
        <taxon>Tectipleura</taxon>
        <taxon>Aplysiida</taxon>
        <taxon>Aplysioidea</taxon>
        <taxon>Aplysiidae</taxon>
        <taxon>Aplysia</taxon>
    </lineage>
</organism>
<reference evidence="3" key="1">
    <citation type="submission" date="2025-08" db="UniProtKB">
        <authorList>
            <consortium name="RefSeq"/>
        </authorList>
    </citation>
    <scope>IDENTIFICATION</scope>
</reference>
<dbReference type="InterPro" id="IPR004882">
    <property type="entry name" value="Luc7-rel"/>
</dbReference>
<proteinExistence type="inferred from homology"/>
<evidence type="ECO:0000313" key="3">
    <source>
        <dbReference type="RefSeq" id="XP_012937842.1"/>
    </source>
</evidence>
<accession>A0ABM0ZZN8</accession>
<dbReference type="GeneID" id="101859635"/>
<protein>
    <submittedName>
        <fullName evidence="3">Luc7-like protein 3</fullName>
    </submittedName>
</protein>
<dbReference type="RefSeq" id="XP_012937842.1">
    <property type="nucleotide sequence ID" value="XM_013082388.1"/>
</dbReference>
<keyword evidence="2" id="KW-1185">Reference proteome</keyword>
<dbReference type="Proteomes" id="UP000694888">
    <property type="component" value="Unplaced"/>
</dbReference>
<gene>
    <name evidence="3" type="primary">LOC101859635</name>
</gene>
<evidence type="ECO:0000313" key="2">
    <source>
        <dbReference type="Proteomes" id="UP000694888"/>
    </source>
</evidence>
<dbReference type="PANTHER" id="PTHR12375">
    <property type="entry name" value="RNA-BINDING PROTEIN LUC7-RELATED"/>
    <property type="match status" value="1"/>
</dbReference>
<comment type="similarity">
    <text evidence="1">Belongs to the Luc7 family.</text>
</comment>
<dbReference type="Pfam" id="PF03194">
    <property type="entry name" value="LUC7"/>
    <property type="match status" value="2"/>
</dbReference>
<evidence type="ECO:0000256" key="1">
    <source>
        <dbReference type="ARBA" id="ARBA00005655"/>
    </source>
</evidence>
<sequence>MAAEAKALLDELMGRSRNLDPADNPEDLSWDSADVCKYFLCAFCPHELFTNTRADLVHEHLNLPELVKYRRCRPKPTLMASKWGSSPRVIRPLTRARYQNSPRFEKCGYEEDFIRFLQTLITDVEKRIRRGHQRLALNSQQGALNGTVGNQNEEKVTLLTERINELVVQKTIINSDCCGYQYRNATLANVSLSLCATTYGSTIKQKWLIKGHTNGS</sequence>